<accession>A0AAV1V9T6</accession>
<dbReference type="Proteomes" id="UP001162060">
    <property type="component" value="Unassembled WGS sequence"/>
</dbReference>
<evidence type="ECO:0000313" key="1">
    <source>
        <dbReference type="EMBL" id="CAK7943077.1"/>
    </source>
</evidence>
<sequence length="50" mass="5398">MLKPKRIREIQGSISQPKAATNPLDGINAIIKLLHGVGYVAGVFDVNKLL</sequence>
<name>A0AAV1V9T6_9STRA</name>
<reference evidence="1" key="1">
    <citation type="submission" date="2024-01" db="EMBL/GenBank/DDBJ databases">
        <authorList>
            <person name="Webb A."/>
        </authorList>
    </citation>
    <scope>NUCLEOTIDE SEQUENCE</scope>
    <source>
        <strain evidence="1">Pm1</strain>
    </source>
</reference>
<comment type="caution">
    <text evidence="1">The sequence shown here is derived from an EMBL/GenBank/DDBJ whole genome shotgun (WGS) entry which is preliminary data.</text>
</comment>
<proteinExistence type="predicted"/>
<evidence type="ECO:0000313" key="2">
    <source>
        <dbReference type="Proteomes" id="UP001162060"/>
    </source>
</evidence>
<dbReference type="AlphaFoldDB" id="A0AAV1V9T6"/>
<protein>
    <submittedName>
        <fullName evidence="1">Uncharacterized protein</fullName>
    </submittedName>
</protein>
<gene>
    <name evidence="1" type="ORF">PM001_LOCUS28227</name>
</gene>
<organism evidence="1 2">
    <name type="scientific">Peronospora matthiolae</name>
    <dbReference type="NCBI Taxonomy" id="2874970"/>
    <lineage>
        <taxon>Eukaryota</taxon>
        <taxon>Sar</taxon>
        <taxon>Stramenopiles</taxon>
        <taxon>Oomycota</taxon>
        <taxon>Peronosporomycetes</taxon>
        <taxon>Peronosporales</taxon>
        <taxon>Peronosporaceae</taxon>
        <taxon>Peronospora</taxon>
    </lineage>
</organism>
<dbReference type="EMBL" id="CAKLBY020000287">
    <property type="protein sequence ID" value="CAK7943077.1"/>
    <property type="molecule type" value="Genomic_DNA"/>
</dbReference>